<name>K0NHJ2_DESTT</name>
<dbReference type="EMBL" id="FO203503">
    <property type="protein sequence ID" value="CCK80410.1"/>
    <property type="molecule type" value="Genomic_DNA"/>
</dbReference>
<dbReference type="STRING" id="651182.TOL2_C22490"/>
<dbReference type="OrthoDB" id="5417768at2"/>
<dbReference type="RefSeq" id="WP_014957722.1">
    <property type="nucleotide sequence ID" value="NC_018645.1"/>
</dbReference>
<gene>
    <name evidence="1" type="ordered locus">TOL2_C22490</name>
</gene>
<dbReference type="AlphaFoldDB" id="K0NHJ2"/>
<dbReference type="HOGENOM" id="CLU_798576_0_0_7"/>
<dbReference type="Proteomes" id="UP000007347">
    <property type="component" value="Chromosome"/>
</dbReference>
<reference evidence="1 2" key="1">
    <citation type="journal article" date="2013" name="Environ. Microbiol.">
        <title>Complete genome, catabolic sub-proteomes and key-metabolites of Desulfobacula toluolica Tol2, a marine, aromatic compound-degrading, sulfate-reducing bacterium.</title>
        <authorList>
            <person name="Wohlbrand L."/>
            <person name="Jacob J.H."/>
            <person name="Kube M."/>
            <person name="Mussmann M."/>
            <person name="Jarling R."/>
            <person name="Beck A."/>
            <person name="Amann R."/>
            <person name="Wilkes H."/>
            <person name="Reinhardt R."/>
            <person name="Rabus R."/>
        </authorList>
    </citation>
    <scope>NUCLEOTIDE SEQUENCE [LARGE SCALE GENOMIC DNA]</scope>
    <source>
        <strain evidence="2">DSM 7467 / Tol2</strain>
    </source>
</reference>
<dbReference type="PATRIC" id="fig|651182.5.peg.2659"/>
<protein>
    <submittedName>
        <fullName evidence="1">Uncharacterized protein</fullName>
    </submittedName>
</protein>
<evidence type="ECO:0000313" key="2">
    <source>
        <dbReference type="Proteomes" id="UP000007347"/>
    </source>
</evidence>
<accession>K0NHJ2</accession>
<dbReference type="KEGG" id="dto:TOL2_C22490"/>
<keyword evidence="2" id="KW-1185">Reference proteome</keyword>
<organism evidence="1 2">
    <name type="scientific">Desulfobacula toluolica (strain DSM 7467 / Tol2)</name>
    <dbReference type="NCBI Taxonomy" id="651182"/>
    <lineage>
        <taxon>Bacteria</taxon>
        <taxon>Pseudomonadati</taxon>
        <taxon>Thermodesulfobacteriota</taxon>
        <taxon>Desulfobacteria</taxon>
        <taxon>Desulfobacterales</taxon>
        <taxon>Desulfobacteraceae</taxon>
        <taxon>Desulfobacula</taxon>
    </lineage>
</organism>
<proteinExistence type="predicted"/>
<evidence type="ECO:0000313" key="1">
    <source>
        <dbReference type="EMBL" id="CCK80410.1"/>
    </source>
</evidence>
<sequence>MNSDAPIAGKDLDLIQFACRFLKDRGAVLEPRGEIIDALLPQELSAALDVEEYISLAPDTKNVTAPEDKKLYTIQFQSPLLDKIASLAGSKPPFLKLSLSFNYIKTQGFNNLIMEQFEFFKSKPKITGTGEIKTRYILLTCRFLAQSDEQKEGLLDFSFNIDTGALAPGMIDMIPSIEKEYQVKNGHGYTKKEIQHIHELINLYGPDAIEHELIEFKQSMNRRFKRDSLSLDEYYSALEKEMKESLLRTGISDKLTQEREAKIDMIPDELSAKKKDLLNKYSIKIDITPVAALAVTTPCVKVFVTLICGHQKKDVFMIYNPVTKQIDPMVCQSCGTSMYSLGLCKNMHLNCAKCLDQGCNMC</sequence>